<keyword evidence="2" id="KW-1185">Reference proteome</keyword>
<comment type="caution">
    <text evidence="1">The sequence shown here is derived from an EMBL/GenBank/DDBJ whole genome shotgun (WGS) entry which is preliminary data.</text>
</comment>
<name>A0A328IKR3_9MOLU</name>
<sequence>MWFDYEGPQYLLDEDKDYYISDARLPYDSDNQTVTGSTKIYRLYFNPKRNTLSVYTDKFNTK</sequence>
<evidence type="ECO:0000313" key="2">
    <source>
        <dbReference type="Proteomes" id="UP000249343"/>
    </source>
</evidence>
<reference evidence="1 2" key="1">
    <citation type="submission" date="2014-04" db="EMBL/GenBank/DDBJ databases">
        <title>Genome study of Napier grass stunt phytoplasma.</title>
        <authorList>
            <person name="Kawicha P."/>
            <person name="Dickinson M."/>
            <person name="Hodgetts J."/>
        </authorList>
    </citation>
    <scope>NUCLEOTIDE SEQUENCE [LARGE SCALE GENOMIC DNA]</scope>
    <source>
        <strain evidence="1 2">NGS-S10</strain>
    </source>
</reference>
<protein>
    <submittedName>
        <fullName evidence="1">Uncharacterized protein</fullName>
    </submittedName>
</protein>
<organism evidence="1 2">
    <name type="scientific">Candidatus Phytoplasma oryzae</name>
    <dbReference type="NCBI Taxonomy" id="203274"/>
    <lineage>
        <taxon>Bacteria</taxon>
        <taxon>Bacillati</taxon>
        <taxon>Mycoplasmatota</taxon>
        <taxon>Mollicutes</taxon>
        <taxon>Acholeplasmatales</taxon>
        <taxon>Acholeplasmataceae</taxon>
        <taxon>Candidatus Phytoplasma</taxon>
        <taxon>16SrXI (Rice yellow dwarf group)</taxon>
    </lineage>
</organism>
<dbReference type="RefSeq" id="WP_111961380.1">
    <property type="nucleotide sequence ID" value="NZ_JHUK01000006.1"/>
</dbReference>
<proteinExistence type="predicted"/>
<dbReference type="EMBL" id="JHUK01000006">
    <property type="protein sequence ID" value="RAM57667.1"/>
    <property type="molecule type" value="Genomic_DNA"/>
</dbReference>
<gene>
    <name evidence="1" type="ORF">DH96_02320</name>
</gene>
<evidence type="ECO:0000313" key="1">
    <source>
        <dbReference type="EMBL" id="RAM57667.1"/>
    </source>
</evidence>
<dbReference type="Proteomes" id="UP000249343">
    <property type="component" value="Unassembled WGS sequence"/>
</dbReference>
<dbReference type="AlphaFoldDB" id="A0A328IKR3"/>
<accession>A0A328IKR3</accession>